<proteinExistence type="predicted"/>
<accession>A0AAV2HQC1</accession>
<organism evidence="1 2">
    <name type="scientific">Lymnaea stagnalis</name>
    <name type="common">Great pond snail</name>
    <name type="synonym">Helix stagnalis</name>
    <dbReference type="NCBI Taxonomy" id="6523"/>
    <lineage>
        <taxon>Eukaryota</taxon>
        <taxon>Metazoa</taxon>
        <taxon>Spiralia</taxon>
        <taxon>Lophotrochozoa</taxon>
        <taxon>Mollusca</taxon>
        <taxon>Gastropoda</taxon>
        <taxon>Heterobranchia</taxon>
        <taxon>Euthyneura</taxon>
        <taxon>Panpulmonata</taxon>
        <taxon>Hygrophila</taxon>
        <taxon>Lymnaeoidea</taxon>
        <taxon>Lymnaeidae</taxon>
        <taxon>Lymnaea</taxon>
    </lineage>
</organism>
<reference evidence="1 2" key="1">
    <citation type="submission" date="2024-04" db="EMBL/GenBank/DDBJ databases">
        <authorList>
            <consortium name="Genoscope - CEA"/>
            <person name="William W."/>
        </authorList>
    </citation>
    <scope>NUCLEOTIDE SEQUENCE [LARGE SCALE GENOMIC DNA]</scope>
</reference>
<feature type="non-terminal residue" evidence="1">
    <location>
        <position position="171"/>
    </location>
</feature>
<keyword evidence="2" id="KW-1185">Reference proteome</keyword>
<feature type="non-terminal residue" evidence="1">
    <location>
        <position position="1"/>
    </location>
</feature>
<dbReference type="Proteomes" id="UP001497497">
    <property type="component" value="Unassembled WGS sequence"/>
</dbReference>
<evidence type="ECO:0000313" key="1">
    <source>
        <dbReference type="EMBL" id="CAL1535887.1"/>
    </source>
</evidence>
<protein>
    <submittedName>
        <fullName evidence="1">Uncharacterized protein</fullName>
    </submittedName>
</protein>
<comment type="caution">
    <text evidence="1">The sequence shown here is derived from an EMBL/GenBank/DDBJ whole genome shotgun (WGS) entry which is preliminary data.</text>
</comment>
<name>A0AAV2HQC1_LYMST</name>
<dbReference type="AlphaFoldDB" id="A0AAV2HQC1"/>
<gene>
    <name evidence="1" type="ORF">GSLYS_00009847001</name>
</gene>
<sequence length="171" mass="18805">YGVSIQVDKFIKFDAILKSEIPALVELELAKIALVLIGIGVLDKNGKYFMDAAMKVPEEMHQDIVDLIQSVVQAGSTEFVLTENIEKVLIVPGNSAFSPPIMCQQKASTPKDRRHTTTASFFFKDSPLRTNTSLNCSLQDLSSPLRGLSIDTTSSSSLLMQFVQSPQLIQK</sequence>
<evidence type="ECO:0000313" key="2">
    <source>
        <dbReference type="Proteomes" id="UP001497497"/>
    </source>
</evidence>
<dbReference type="EMBL" id="CAXITT010000214">
    <property type="protein sequence ID" value="CAL1535887.1"/>
    <property type="molecule type" value="Genomic_DNA"/>
</dbReference>